<feature type="non-terminal residue" evidence="1">
    <location>
        <position position="1"/>
    </location>
</feature>
<reference evidence="1 2" key="1">
    <citation type="submission" date="2015-04" db="EMBL/GenBank/DDBJ databases">
        <title>Complete genome sequence of Schizopora paradoxa KUC8140, a cosmopolitan wood degrader in East Asia.</title>
        <authorList>
            <consortium name="DOE Joint Genome Institute"/>
            <person name="Min B."/>
            <person name="Park H."/>
            <person name="Jang Y."/>
            <person name="Kim J.-J."/>
            <person name="Kim K.H."/>
            <person name="Pangilinan J."/>
            <person name="Lipzen A."/>
            <person name="Riley R."/>
            <person name="Grigoriev I.V."/>
            <person name="Spatafora J.W."/>
            <person name="Choi I.-G."/>
        </authorList>
    </citation>
    <scope>NUCLEOTIDE SEQUENCE [LARGE SCALE GENOMIC DNA]</scope>
    <source>
        <strain evidence="1 2">KUC8140</strain>
    </source>
</reference>
<dbReference type="OrthoDB" id="40334at2759"/>
<dbReference type="PANTHER" id="PTHR28630:SF3">
    <property type="entry name" value="PEROXIREDOXIN-LIKE 2C"/>
    <property type="match status" value="1"/>
</dbReference>
<dbReference type="InterPro" id="IPR032801">
    <property type="entry name" value="PXL2A/B/C"/>
</dbReference>
<keyword evidence="2" id="KW-1185">Reference proteome</keyword>
<accession>A0A0H2RY94</accession>
<protein>
    <submittedName>
        <fullName evidence="1">Uncharacterized protein</fullName>
    </submittedName>
</protein>
<sequence>FDEWTLPTPEQLHMAGSMLVVSESGVRVRFGDLWKNGKTVVIFIRHFRFAPCQDYIRSISEELDVPALQKAGLQFVVVGLGSHHMIAPYRQLTGTKFAMYTDPTLSIHRVLGMNLKSLDSGSAAEQGHYVKSGVLGGIRRTLKDAVTMKLPVFEKGGDLLQLGGEFILGPNQRCYYAHRMKTTRSHAPILNVVAASGL</sequence>
<dbReference type="Proteomes" id="UP000053477">
    <property type="component" value="Unassembled WGS sequence"/>
</dbReference>
<dbReference type="CDD" id="cd02970">
    <property type="entry name" value="PRX_like2"/>
    <property type="match status" value="1"/>
</dbReference>
<dbReference type="EMBL" id="KQ086046">
    <property type="protein sequence ID" value="KLO09766.1"/>
    <property type="molecule type" value="Genomic_DNA"/>
</dbReference>
<organism evidence="1 2">
    <name type="scientific">Schizopora paradoxa</name>
    <dbReference type="NCBI Taxonomy" id="27342"/>
    <lineage>
        <taxon>Eukaryota</taxon>
        <taxon>Fungi</taxon>
        <taxon>Dikarya</taxon>
        <taxon>Basidiomycota</taxon>
        <taxon>Agaricomycotina</taxon>
        <taxon>Agaricomycetes</taxon>
        <taxon>Hymenochaetales</taxon>
        <taxon>Schizoporaceae</taxon>
        <taxon>Schizopora</taxon>
    </lineage>
</organism>
<gene>
    <name evidence="1" type="ORF">SCHPADRAFT_810398</name>
</gene>
<dbReference type="Pfam" id="PF13911">
    <property type="entry name" value="AhpC-TSA_2"/>
    <property type="match status" value="1"/>
</dbReference>
<dbReference type="InParanoid" id="A0A0H2RY94"/>
<dbReference type="STRING" id="27342.A0A0H2RY94"/>
<dbReference type="Gene3D" id="3.40.30.10">
    <property type="entry name" value="Glutaredoxin"/>
    <property type="match status" value="1"/>
</dbReference>
<proteinExistence type="predicted"/>
<dbReference type="PANTHER" id="PTHR28630">
    <property type="match status" value="1"/>
</dbReference>
<feature type="non-terminal residue" evidence="1">
    <location>
        <position position="198"/>
    </location>
</feature>
<dbReference type="InterPro" id="IPR036249">
    <property type="entry name" value="Thioredoxin-like_sf"/>
</dbReference>
<dbReference type="SUPFAM" id="SSF52833">
    <property type="entry name" value="Thioredoxin-like"/>
    <property type="match status" value="1"/>
</dbReference>
<evidence type="ECO:0000313" key="1">
    <source>
        <dbReference type="EMBL" id="KLO09766.1"/>
    </source>
</evidence>
<name>A0A0H2RY94_9AGAM</name>
<evidence type="ECO:0000313" key="2">
    <source>
        <dbReference type="Proteomes" id="UP000053477"/>
    </source>
</evidence>
<dbReference type="AlphaFoldDB" id="A0A0H2RY94"/>